<name>A0AAE0GYZ7_9CHLO</name>
<dbReference type="EMBL" id="LGRX02001135">
    <property type="protein sequence ID" value="KAK3286763.1"/>
    <property type="molecule type" value="Genomic_DNA"/>
</dbReference>
<evidence type="ECO:0000256" key="1">
    <source>
        <dbReference type="SAM" id="MobiDB-lite"/>
    </source>
</evidence>
<organism evidence="2 3">
    <name type="scientific">Cymbomonas tetramitiformis</name>
    <dbReference type="NCBI Taxonomy" id="36881"/>
    <lineage>
        <taxon>Eukaryota</taxon>
        <taxon>Viridiplantae</taxon>
        <taxon>Chlorophyta</taxon>
        <taxon>Pyramimonadophyceae</taxon>
        <taxon>Pyramimonadales</taxon>
        <taxon>Pyramimonadaceae</taxon>
        <taxon>Cymbomonas</taxon>
    </lineage>
</organism>
<reference evidence="2 3" key="1">
    <citation type="journal article" date="2015" name="Genome Biol. Evol.">
        <title>Comparative Genomics of a Bacterivorous Green Alga Reveals Evolutionary Causalities and Consequences of Phago-Mixotrophic Mode of Nutrition.</title>
        <authorList>
            <person name="Burns J.A."/>
            <person name="Paasch A."/>
            <person name="Narechania A."/>
            <person name="Kim E."/>
        </authorList>
    </citation>
    <scope>NUCLEOTIDE SEQUENCE [LARGE SCALE GENOMIC DNA]</scope>
    <source>
        <strain evidence="2 3">PLY_AMNH</strain>
    </source>
</reference>
<dbReference type="Proteomes" id="UP001190700">
    <property type="component" value="Unassembled WGS sequence"/>
</dbReference>
<accession>A0AAE0GYZ7</accession>
<feature type="region of interest" description="Disordered" evidence="1">
    <location>
        <begin position="27"/>
        <end position="67"/>
    </location>
</feature>
<gene>
    <name evidence="2" type="ORF">CYMTET_5693</name>
</gene>
<feature type="region of interest" description="Disordered" evidence="1">
    <location>
        <begin position="136"/>
        <end position="198"/>
    </location>
</feature>
<feature type="compositionally biased region" description="Low complexity" evidence="1">
    <location>
        <begin position="57"/>
        <end position="67"/>
    </location>
</feature>
<protein>
    <submittedName>
        <fullName evidence="2">Uncharacterized protein</fullName>
    </submittedName>
</protein>
<evidence type="ECO:0000313" key="2">
    <source>
        <dbReference type="EMBL" id="KAK3286763.1"/>
    </source>
</evidence>
<proteinExistence type="predicted"/>
<comment type="caution">
    <text evidence="2">The sequence shown here is derived from an EMBL/GenBank/DDBJ whole genome shotgun (WGS) entry which is preliminary data.</text>
</comment>
<evidence type="ECO:0000313" key="3">
    <source>
        <dbReference type="Proteomes" id="UP001190700"/>
    </source>
</evidence>
<sequence>MTFTSSGLSYGPFATSKCRAAAALNPKRVRAPWSRNPQPQASKGALEPQPSTPGRPAAVEEAGETTTERTYVVAITTQETAHGGDVAMRGFDVALVSEPADDGGHQWLGAYTGVELAFVWPSGSCQRTSDGVRACAGGQRGAESGAAPGLGQRGAESGAAPGLRQRGAESGAAPGLDQRGAESGAAPGLGQKPPSNEE</sequence>
<dbReference type="AlphaFoldDB" id="A0AAE0GYZ7"/>
<keyword evidence="3" id="KW-1185">Reference proteome</keyword>